<comment type="caution">
    <text evidence="2">The sequence shown here is derived from an EMBL/GenBank/DDBJ whole genome shotgun (WGS) entry which is preliminary data.</text>
</comment>
<keyword evidence="3" id="KW-1185">Reference proteome</keyword>
<evidence type="ECO:0000256" key="1">
    <source>
        <dbReference type="SAM" id="MobiDB-lite"/>
    </source>
</evidence>
<reference evidence="2 3" key="1">
    <citation type="journal article" date="2020" name="Nature">
        <title>Six reference-quality genomes reveal evolution of bat adaptations.</title>
        <authorList>
            <person name="Jebb D."/>
            <person name="Huang Z."/>
            <person name="Pippel M."/>
            <person name="Hughes G.M."/>
            <person name="Lavrichenko K."/>
            <person name="Devanna P."/>
            <person name="Winkler S."/>
            <person name="Jermiin L.S."/>
            <person name="Skirmuntt E.C."/>
            <person name="Katzourakis A."/>
            <person name="Burkitt-Gray L."/>
            <person name="Ray D.A."/>
            <person name="Sullivan K.A.M."/>
            <person name="Roscito J.G."/>
            <person name="Kirilenko B.M."/>
            <person name="Davalos L.M."/>
            <person name="Corthals A.P."/>
            <person name="Power M.L."/>
            <person name="Jones G."/>
            <person name="Ransome R.D."/>
            <person name="Dechmann D.K.N."/>
            <person name="Locatelli A.G."/>
            <person name="Puechmaille S.J."/>
            <person name="Fedrigo O."/>
            <person name="Jarvis E.D."/>
            <person name="Hiller M."/>
            <person name="Vernes S.C."/>
            <person name="Myers E.W."/>
            <person name="Teeling E.C."/>
        </authorList>
    </citation>
    <scope>NUCLEOTIDE SEQUENCE [LARGE SCALE GENOMIC DNA]</scope>
    <source>
        <strain evidence="2">MRouAeg1</strain>
        <tissue evidence="2">Muscle</tissue>
    </source>
</reference>
<feature type="region of interest" description="Disordered" evidence="1">
    <location>
        <begin position="1"/>
        <end position="25"/>
    </location>
</feature>
<dbReference type="EMBL" id="JACASE010000015">
    <property type="protein sequence ID" value="KAF6404992.1"/>
    <property type="molecule type" value="Genomic_DNA"/>
</dbReference>
<sequence length="178" mass="20476">MTSVLYETEEETTQKGRRPCDGRGKGCSYAATGQRMPGVLSRWERRGRILSWRPQKEYSPADTLILDFWPRELAERAISNEDDVDEKPVRRVFFQKGLRATLVQTSITRTIVLLLLFESPHFSHRSKVHSVNVTTEFRSFLLFSTKCSFPLWNSVIFPVQFGESHGRASSASFHTQFS</sequence>
<dbReference type="AlphaFoldDB" id="A0A7J8C2B6"/>
<evidence type="ECO:0000313" key="3">
    <source>
        <dbReference type="Proteomes" id="UP000593571"/>
    </source>
</evidence>
<gene>
    <name evidence="2" type="ORF">HJG63_009321</name>
</gene>
<organism evidence="2 3">
    <name type="scientific">Rousettus aegyptiacus</name>
    <name type="common">Egyptian fruit bat</name>
    <name type="synonym">Pteropus aegyptiacus</name>
    <dbReference type="NCBI Taxonomy" id="9407"/>
    <lineage>
        <taxon>Eukaryota</taxon>
        <taxon>Metazoa</taxon>
        <taxon>Chordata</taxon>
        <taxon>Craniata</taxon>
        <taxon>Vertebrata</taxon>
        <taxon>Euteleostomi</taxon>
        <taxon>Mammalia</taxon>
        <taxon>Eutheria</taxon>
        <taxon>Laurasiatheria</taxon>
        <taxon>Chiroptera</taxon>
        <taxon>Yinpterochiroptera</taxon>
        <taxon>Pteropodoidea</taxon>
        <taxon>Pteropodidae</taxon>
        <taxon>Rousettinae</taxon>
        <taxon>Rousettus</taxon>
    </lineage>
</organism>
<evidence type="ECO:0000313" key="2">
    <source>
        <dbReference type="EMBL" id="KAF6404992.1"/>
    </source>
</evidence>
<proteinExistence type="predicted"/>
<accession>A0A7J8C2B6</accession>
<name>A0A7J8C2B6_ROUAE</name>
<feature type="compositionally biased region" description="Basic and acidic residues" evidence="1">
    <location>
        <begin position="12"/>
        <end position="24"/>
    </location>
</feature>
<dbReference type="Proteomes" id="UP000593571">
    <property type="component" value="Unassembled WGS sequence"/>
</dbReference>
<protein>
    <submittedName>
        <fullName evidence="2">Uncharacterized protein</fullName>
    </submittedName>
</protein>